<dbReference type="PANTHER" id="PTHR42920">
    <property type="entry name" value="OS03G0707200 PROTEIN-RELATED"/>
    <property type="match status" value="1"/>
</dbReference>
<evidence type="ECO:0000256" key="7">
    <source>
        <dbReference type="SAM" id="Phobius"/>
    </source>
</evidence>
<dbReference type="EMBL" id="SNXZ01000003">
    <property type="protein sequence ID" value="TDP97263.1"/>
    <property type="molecule type" value="Genomic_DNA"/>
</dbReference>
<evidence type="ECO:0000256" key="5">
    <source>
        <dbReference type="ARBA" id="ARBA00022989"/>
    </source>
</evidence>
<evidence type="ECO:0000313" key="9">
    <source>
        <dbReference type="EMBL" id="TDP97263.1"/>
    </source>
</evidence>
<dbReference type="InterPro" id="IPR051258">
    <property type="entry name" value="Diverse_Substrate_Transporter"/>
</dbReference>
<dbReference type="Proteomes" id="UP000295444">
    <property type="component" value="Unassembled WGS sequence"/>
</dbReference>
<evidence type="ECO:0000256" key="2">
    <source>
        <dbReference type="ARBA" id="ARBA00007362"/>
    </source>
</evidence>
<name>A0A4R6SCE4_LABRH</name>
<organism evidence="9 10">
    <name type="scientific">Labedaea rhizosphaerae</name>
    <dbReference type="NCBI Taxonomy" id="598644"/>
    <lineage>
        <taxon>Bacteria</taxon>
        <taxon>Bacillati</taxon>
        <taxon>Actinomycetota</taxon>
        <taxon>Actinomycetes</taxon>
        <taxon>Pseudonocardiales</taxon>
        <taxon>Pseudonocardiaceae</taxon>
        <taxon>Labedaea</taxon>
    </lineage>
</organism>
<evidence type="ECO:0000256" key="1">
    <source>
        <dbReference type="ARBA" id="ARBA00004651"/>
    </source>
</evidence>
<dbReference type="AlphaFoldDB" id="A0A4R6SCE4"/>
<feature type="transmembrane region" description="Helical" evidence="7">
    <location>
        <begin position="135"/>
        <end position="154"/>
    </location>
</feature>
<accession>A0A4R6SCE4</accession>
<comment type="subcellular location">
    <subcellularLocation>
        <location evidence="1">Cell membrane</location>
        <topology evidence="1">Multi-pass membrane protein</topology>
    </subcellularLocation>
</comment>
<dbReference type="InterPro" id="IPR000620">
    <property type="entry name" value="EamA_dom"/>
</dbReference>
<keyword evidence="6 7" id="KW-0472">Membrane</keyword>
<feature type="domain" description="EamA" evidence="8">
    <location>
        <begin position="15"/>
        <end position="149"/>
    </location>
</feature>
<proteinExistence type="inferred from homology"/>
<feature type="transmembrane region" description="Helical" evidence="7">
    <location>
        <begin position="190"/>
        <end position="208"/>
    </location>
</feature>
<dbReference type="Pfam" id="PF00892">
    <property type="entry name" value="EamA"/>
    <property type="match status" value="2"/>
</dbReference>
<evidence type="ECO:0000256" key="3">
    <source>
        <dbReference type="ARBA" id="ARBA00022475"/>
    </source>
</evidence>
<feature type="transmembrane region" description="Helical" evidence="7">
    <location>
        <begin position="78"/>
        <end position="99"/>
    </location>
</feature>
<evidence type="ECO:0000313" key="10">
    <source>
        <dbReference type="Proteomes" id="UP000295444"/>
    </source>
</evidence>
<keyword evidence="3" id="KW-1003">Cell membrane</keyword>
<comment type="caution">
    <text evidence="9">The sequence shown here is derived from an EMBL/GenBank/DDBJ whole genome shotgun (WGS) entry which is preliminary data.</text>
</comment>
<gene>
    <name evidence="9" type="ORF">EV186_103226</name>
</gene>
<dbReference type="InterPro" id="IPR037185">
    <property type="entry name" value="EmrE-like"/>
</dbReference>
<evidence type="ECO:0000259" key="8">
    <source>
        <dbReference type="Pfam" id="PF00892"/>
    </source>
</evidence>
<protein>
    <submittedName>
        <fullName evidence="9">Threonine/homoserine efflux transporter RhtA</fullName>
    </submittedName>
</protein>
<keyword evidence="4 7" id="KW-0812">Transmembrane</keyword>
<feature type="transmembrane region" description="Helical" evidence="7">
    <location>
        <begin position="258"/>
        <end position="278"/>
    </location>
</feature>
<feature type="transmembrane region" description="Helical" evidence="7">
    <location>
        <begin position="160"/>
        <end position="178"/>
    </location>
</feature>
<feature type="transmembrane region" description="Helical" evidence="7">
    <location>
        <begin position="228"/>
        <end position="246"/>
    </location>
</feature>
<evidence type="ECO:0000256" key="4">
    <source>
        <dbReference type="ARBA" id="ARBA00022692"/>
    </source>
</evidence>
<reference evidence="9 10" key="1">
    <citation type="submission" date="2019-03" db="EMBL/GenBank/DDBJ databases">
        <title>Genomic Encyclopedia of Type Strains, Phase IV (KMG-IV): sequencing the most valuable type-strain genomes for metagenomic binning, comparative biology and taxonomic classification.</title>
        <authorList>
            <person name="Goeker M."/>
        </authorList>
    </citation>
    <scope>NUCLEOTIDE SEQUENCE [LARGE SCALE GENOMIC DNA]</scope>
    <source>
        <strain evidence="9 10">DSM 45361</strain>
    </source>
</reference>
<dbReference type="SUPFAM" id="SSF103481">
    <property type="entry name" value="Multidrug resistance efflux transporter EmrE"/>
    <property type="match status" value="2"/>
</dbReference>
<feature type="transmembrane region" description="Helical" evidence="7">
    <location>
        <begin position="284"/>
        <end position="304"/>
    </location>
</feature>
<keyword evidence="10" id="KW-1185">Reference proteome</keyword>
<feature type="transmembrane region" description="Helical" evidence="7">
    <location>
        <begin position="49"/>
        <end position="66"/>
    </location>
</feature>
<feature type="transmembrane region" description="Helical" evidence="7">
    <location>
        <begin position="105"/>
        <end position="123"/>
    </location>
</feature>
<dbReference type="PANTHER" id="PTHR42920:SF5">
    <property type="entry name" value="EAMA DOMAIN-CONTAINING PROTEIN"/>
    <property type="match status" value="1"/>
</dbReference>
<dbReference type="Gene3D" id="1.10.3730.20">
    <property type="match status" value="1"/>
</dbReference>
<dbReference type="GO" id="GO:0005886">
    <property type="term" value="C:plasma membrane"/>
    <property type="evidence" value="ECO:0007669"/>
    <property type="project" value="UniProtKB-SubCell"/>
</dbReference>
<keyword evidence="5 7" id="KW-1133">Transmembrane helix</keyword>
<sequence length="309" mass="31764">MTTEVQTRVSPHRTRGVLLVLGAAVGFGSSGPLAKPVMSAGFTPQQVAAVRVGLAALVLLAGVAAVRPRLLRVRKDQLPLLFAYGLLGVGGVQLCYFAAIGRLPVGIAMVLEFTSPVLVALWVRFVRGTRMPGPAWFGTAMAMLGLAMIAQVWQGLRLDAIGLLAGLGAAVCSAAYFLLGERGAGAHHPLGLVTWGMVIGAVSIFVLVPPWTLPVGALGHGTELGVPVWTLLIAVALFSTAMAYLLGITALRFVPSTVASVLGLAEPVVATALAWLVLHESLSPVQLVGAAVLLSGAAVVELGARVPVA</sequence>
<evidence type="ECO:0000256" key="6">
    <source>
        <dbReference type="ARBA" id="ARBA00023136"/>
    </source>
</evidence>
<feature type="domain" description="EamA" evidence="8">
    <location>
        <begin position="161"/>
        <end position="300"/>
    </location>
</feature>
<comment type="similarity">
    <text evidence="2">Belongs to the EamA transporter family.</text>
</comment>